<evidence type="ECO:0000313" key="2">
    <source>
        <dbReference type="Proteomes" id="UP000566819"/>
    </source>
</evidence>
<dbReference type="AlphaFoldDB" id="A0A8H4RQM4"/>
<comment type="caution">
    <text evidence="1">The sequence shown here is derived from an EMBL/GenBank/DDBJ whole genome shotgun (WGS) entry which is preliminary data.</text>
</comment>
<name>A0A8H4RQM4_9HELO</name>
<dbReference type="EMBL" id="JAAMPI010000276">
    <property type="protein sequence ID" value="KAF4633246.1"/>
    <property type="molecule type" value="Genomic_DNA"/>
</dbReference>
<accession>A0A8H4RQM4</accession>
<protein>
    <submittedName>
        <fullName evidence="1">Uncharacterized protein</fullName>
    </submittedName>
</protein>
<proteinExistence type="predicted"/>
<reference evidence="1 2" key="1">
    <citation type="submission" date="2020-03" db="EMBL/GenBank/DDBJ databases">
        <title>Draft Genome Sequence of Cudoniella acicularis.</title>
        <authorList>
            <person name="Buettner E."/>
            <person name="Kellner H."/>
        </authorList>
    </citation>
    <scope>NUCLEOTIDE SEQUENCE [LARGE SCALE GENOMIC DNA]</scope>
    <source>
        <strain evidence="1 2">DSM 108380</strain>
    </source>
</reference>
<evidence type="ECO:0000313" key="1">
    <source>
        <dbReference type="EMBL" id="KAF4633246.1"/>
    </source>
</evidence>
<sequence length="229" mass="26587">MTRDSSDLRVLRPPDDNATSIAVGKVFKRLVESNGFDDKNRKVHILCQSDNFNLDDRSGVLLATTLFNFRMWKLSLPPAGIYAAHAWDVRRGIEGLRGRQWVKEQDYLAMRMVRKAGYDLSLFVDFWERNKMQAEERVKLVKEMQFDNPSVIPLIRKEFANLQVLVAMHTMRTQRMKKWIPEIIEETSSDDIGDEESKPLPPVEYEPDLSGIEKRTRYICGPATYVSKF</sequence>
<keyword evidence="2" id="KW-1185">Reference proteome</keyword>
<gene>
    <name evidence="1" type="ORF">G7Y89_g4871</name>
</gene>
<organism evidence="1 2">
    <name type="scientific">Cudoniella acicularis</name>
    <dbReference type="NCBI Taxonomy" id="354080"/>
    <lineage>
        <taxon>Eukaryota</taxon>
        <taxon>Fungi</taxon>
        <taxon>Dikarya</taxon>
        <taxon>Ascomycota</taxon>
        <taxon>Pezizomycotina</taxon>
        <taxon>Leotiomycetes</taxon>
        <taxon>Helotiales</taxon>
        <taxon>Tricladiaceae</taxon>
        <taxon>Cudoniella</taxon>
    </lineage>
</organism>
<dbReference type="Proteomes" id="UP000566819">
    <property type="component" value="Unassembled WGS sequence"/>
</dbReference>